<keyword evidence="2 4" id="KW-0863">Zinc-finger</keyword>
<evidence type="ECO:0000256" key="4">
    <source>
        <dbReference type="PROSITE-ProRule" id="PRU00146"/>
    </source>
</evidence>
<dbReference type="InterPro" id="IPR019786">
    <property type="entry name" value="Zinc_finger_PHD-type_CS"/>
</dbReference>
<evidence type="ECO:0000259" key="5">
    <source>
        <dbReference type="PROSITE" id="PS50016"/>
    </source>
</evidence>
<keyword evidence="1" id="KW-0479">Metal-binding</keyword>
<dbReference type="InterPro" id="IPR001965">
    <property type="entry name" value="Znf_PHD"/>
</dbReference>
<comment type="caution">
    <text evidence="7">The sequence shown here is derived from an EMBL/GenBank/DDBJ whole genome shotgun (WGS) entry which is preliminary data.</text>
</comment>
<sequence length="551" mass="61377">MAGDCLVRLMVPLLEIGSIAGGKGELIKKMCEETRGRTRILDASLETPDYIMGPDCAQGPPCDCNRAASFNEEKRNHGDLCSSSGQKRRKESSLGTISESCVPVRVYKRRNRLGGCKNIVFDNTLKSMKKASDCNSTSCFNAPSTADNDPSRALVVHSVELDAQPTCAISQAHVLYEKPIEAPAINDVDSAHDIFSLNSNAEPVSILLKARVEESGECSSSAIAIEALKDTPLREKDICISILKTNGLLQKEKSLTSISDEDGNNINMVNSYRDGSCMCKACCRFETARDMIICDSCDDAFHLSCCNSRRRNFKEIDEWLCTSCLTKNDALERQTCSVMRPVMRVSEADIPIFTRDKENSSLISLILRDTELYKSNVRVGKGIQADVSDWTGPVKGDDLLGEPEELDTTSHFSSHVCNSSRPLKFSSISNWLQCKQVIDHGKTICGKWRRRASSEGYCVHRAPLSEVQTHSWECFCCVFWDPCHADCAAPQELGTDEILKQLKYIELLRPQLDLKWQKLDKPHCDGSPKYRGVRKDAEKIKSLFKCKRKAL</sequence>
<dbReference type="Pfam" id="PF00628">
    <property type="entry name" value="PHD"/>
    <property type="match status" value="1"/>
</dbReference>
<evidence type="ECO:0000313" key="7">
    <source>
        <dbReference type="EMBL" id="KAK4755706.1"/>
    </source>
</evidence>
<gene>
    <name evidence="7" type="ORF">SAY87_009463</name>
</gene>
<dbReference type="InterPro" id="IPR011124">
    <property type="entry name" value="Znf_CW"/>
</dbReference>
<keyword evidence="3" id="KW-0862">Zinc</keyword>
<dbReference type="InterPro" id="IPR013083">
    <property type="entry name" value="Znf_RING/FYVE/PHD"/>
</dbReference>
<dbReference type="InterPro" id="IPR019787">
    <property type="entry name" value="Znf_PHD-finger"/>
</dbReference>
<dbReference type="PROSITE" id="PS51050">
    <property type="entry name" value="ZF_CW"/>
    <property type="match status" value="1"/>
</dbReference>
<keyword evidence="8" id="KW-1185">Reference proteome</keyword>
<accession>A0AAN7JWL2</accession>
<organism evidence="7 8">
    <name type="scientific">Trapa incisa</name>
    <dbReference type="NCBI Taxonomy" id="236973"/>
    <lineage>
        <taxon>Eukaryota</taxon>
        <taxon>Viridiplantae</taxon>
        <taxon>Streptophyta</taxon>
        <taxon>Embryophyta</taxon>
        <taxon>Tracheophyta</taxon>
        <taxon>Spermatophyta</taxon>
        <taxon>Magnoliopsida</taxon>
        <taxon>eudicotyledons</taxon>
        <taxon>Gunneridae</taxon>
        <taxon>Pentapetalae</taxon>
        <taxon>rosids</taxon>
        <taxon>malvids</taxon>
        <taxon>Myrtales</taxon>
        <taxon>Lythraceae</taxon>
        <taxon>Trapa</taxon>
    </lineage>
</organism>
<dbReference type="GO" id="GO:0008270">
    <property type="term" value="F:zinc ion binding"/>
    <property type="evidence" value="ECO:0007669"/>
    <property type="project" value="UniProtKB-KW"/>
</dbReference>
<reference evidence="7 8" key="1">
    <citation type="journal article" date="2023" name="Hortic Res">
        <title>Pangenome of water caltrop reveals structural variations and asymmetric subgenome divergence after allopolyploidization.</title>
        <authorList>
            <person name="Zhang X."/>
            <person name="Chen Y."/>
            <person name="Wang L."/>
            <person name="Yuan Y."/>
            <person name="Fang M."/>
            <person name="Shi L."/>
            <person name="Lu R."/>
            <person name="Comes H.P."/>
            <person name="Ma Y."/>
            <person name="Chen Y."/>
            <person name="Huang G."/>
            <person name="Zhou Y."/>
            <person name="Zheng Z."/>
            <person name="Qiu Y."/>
        </authorList>
    </citation>
    <scope>NUCLEOTIDE SEQUENCE [LARGE SCALE GENOMIC DNA]</scope>
    <source>
        <tissue evidence="7">Roots</tissue>
    </source>
</reference>
<evidence type="ECO:0000313" key="8">
    <source>
        <dbReference type="Proteomes" id="UP001345219"/>
    </source>
</evidence>
<dbReference type="Proteomes" id="UP001345219">
    <property type="component" value="Chromosome 8"/>
</dbReference>
<dbReference type="SUPFAM" id="SSF57903">
    <property type="entry name" value="FYVE/PHD zinc finger"/>
    <property type="match status" value="1"/>
</dbReference>
<dbReference type="PROSITE" id="PS01359">
    <property type="entry name" value="ZF_PHD_1"/>
    <property type="match status" value="1"/>
</dbReference>
<dbReference type="Gene3D" id="3.30.40.100">
    <property type="match status" value="1"/>
</dbReference>
<dbReference type="InterPro" id="IPR011011">
    <property type="entry name" value="Znf_FYVE_PHD"/>
</dbReference>
<evidence type="ECO:0000256" key="1">
    <source>
        <dbReference type="ARBA" id="ARBA00022723"/>
    </source>
</evidence>
<evidence type="ECO:0000256" key="2">
    <source>
        <dbReference type="ARBA" id="ARBA00022771"/>
    </source>
</evidence>
<dbReference type="AlphaFoldDB" id="A0AAN7JWL2"/>
<protein>
    <recommendedName>
        <fullName evidence="9">PHD-type domain-containing protein</fullName>
    </recommendedName>
</protein>
<dbReference type="SMART" id="SM00249">
    <property type="entry name" value="PHD"/>
    <property type="match status" value="1"/>
</dbReference>
<proteinExistence type="predicted"/>
<evidence type="ECO:0000259" key="6">
    <source>
        <dbReference type="PROSITE" id="PS51050"/>
    </source>
</evidence>
<feature type="domain" description="CW-type" evidence="6">
    <location>
        <begin position="425"/>
        <end position="495"/>
    </location>
</feature>
<feature type="domain" description="PHD-type" evidence="5">
    <location>
        <begin position="276"/>
        <end position="327"/>
    </location>
</feature>
<evidence type="ECO:0000256" key="3">
    <source>
        <dbReference type="ARBA" id="ARBA00022833"/>
    </source>
</evidence>
<dbReference type="EMBL" id="JAXIOK010000014">
    <property type="protein sequence ID" value="KAK4755706.1"/>
    <property type="molecule type" value="Genomic_DNA"/>
</dbReference>
<name>A0AAN7JWL2_9MYRT</name>
<dbReference type="PROSITE" id="PS50016">
    <property type="entry name" value="ZF_PHD_2"/>
    <property type="match status" value="1"/>
</dbReference>
<dbReference type="Gene3D" id="3.30.40.10">
    <property type="entry name" value="Zinc/RING finger domain, C3HC4 (zinc finger)"/>
    <property type="match status" value="1"/>
</dbReference>
<evidence type="ECO:0008006" key="9">
    <source>
        <dbReference type="Google" id="ProtNLM"/>
    </source>
</evidence>